<accession>A0A8T0GY03</accession>
<reference evidence="1" key="1">
    <citation type="submission" date="2020-06" db="EMBL/GenBank/DDBJ databases">
        <title>WGS assembly of Ceratodon purpureus strain R40.</title>
        <authorList>
            <person name="Carey S.B."/>
            <person name="Jenkins J."/>
            <person name="Shu S."/>
            <person name="Lovell J.T."/>
            <person name="Sreedasyam A."/>
            <person name="Maumus F."/>
            <person name="Tiley G.P."/>
            <person name="Fernandez-Pozo N."/>
            <person name="Barry K."/>
            <person name="Chen C."/>
            <person name="Wang M."/>
            <person name="Lipzen A."/>
            <person name="Daum C."/>
            <person name="Saski C.A."/>
            <person name="Payton A.C."/>
            <person name="Mcbreen J.C."/>
            <person name="Conrad R.E."/>
            <person name="Kollar L.M."/>
            <person name="Olsson S."/>
            <person name="Huttunen S."/>
            <person name="Landis J.B."/>
            <person name="Wickett N.J."/>
            <person name="Johnson M.G."/>
            <person name="Rensing S.A."/>
            <person name="Grimwood J."/>
            <person name="Schmutz J."/>
            <person name="Mcdaniel S.F."/>
        </authorList>
    </citation>
    <scope>NUCLEOTIDE SEQUENCE</scope>
    <source>
        <strain evidence="1">R40</strain>
    </source>
</reference>
<dbReference type="EMBL" id="CM026429">
    <property type="protein sequence ID" value="KAG0564566.1"/>
    <property type="molecule type" value="Genomic_DNA"/>
</dbReference>
<evidence type="ECO:0000313" key="1">
    <source>
        <dbReference type="EMBL" id="KAG0564566.1"/>
    </source>
</evidence>
<name>A0A8T0GY03_CERPU</name>
<evidence type="ECO:0000313" key="2">
    <source>
        <dbReference type="Proteomes" id="UP000822688"/>
    </source>
</evidence>
<gene>
    <name evidence="1" type="ORF">KC19_8G121300</name>
</gene>
<dbReference type="AlphaFoldDB" id="A0A8T0GY03"/>
<dbReference type="Proteomes" id="UP000822688">
    <property type="component" value="Chromosome 8"/>
</dbReference>
<keyword evidence="2" id="KW-1185">Reference proteome</keyword>
<protein>
    <submittedName>
        <fullName evidence="1">Uncharacterized protein</fullName>
    </submittedName>
</protein>
<comment type="caution">
    <text evidence="1">The sequence shown here is derived from an EMBL/GenBank/DDBJ whole genome shotgun (WGS) entry which is preliminary data.</text>
</comment>
<organism evidence="1 2">
    <name type="scientific">Ceratodon purpureus</name>
    <name type="common">Fire moss</name>
    <name type="synonym">Dicranum purpureum</name>
    <dbReference type="NCBI Taxonomy" id="3225"/>
    <lineage>
        <taxon>Eukaryota</taxon>
        <taxon>Viridiplantae</taxon>
        <taxon>Streptophyta</taxon>
        <taxon>Embryophyta</taxon>
        <taxon>Bryophyta</taxon>
        <taxon>Bryophytina</taxon>
        <taxon>Bryopsida</taxon>
        <taxon>Dicranidae</taxon>
        <taxon>Pseudoditrichales</taxon>
        <taxon>Ditrichaceae</taxon>
        <taxon>Ceratodon</taxon>
    </lineage>
</organism>
<sequence>MGKLKETKMMKMVLMKKDGLEWSRRRRNAASCYHRTCRGGCDDRPASDISRSMLLGVCDYSRTGVQRLESGLLEYDTSIYEVSEVALILL</sequence>
<proteinExistence type="predicted"/>